<gene>
    <name evidence="2" type="ORF">DR999_PMT19741</name>
</gene>
<feature type="compositionally biased region" description="Polar residues" evidence="1">
    <location>
        <begin position="152"/>
        <end position="163"/>
    </location>
</feature>
<dbReference type="GO" id="GO:0004497">
    <property type="term" value="F:monooxygenase activity"/>
    <property type="evidence" value="ECO:0007669"/>
    <property type="project" value="UniProtKB-KW"/>
</dbReference>
<sequence length="208" mass="21988">MGDPNCWPALDIGICLKAPTQIQRCARTSCPPLISSVPLILCMAQFPAPPAPPDWIQCKTDIHKTTLYRGGGNGRYGGGERPESTVHGALSWGATQPPPPPRFALKWEGAGKVRLCNGSTVVSPCPPRTADRLGSVAGTPPGCQVSKPPREPSSSYGQQNQALPPTPPRAANRKGVGRQRGQGGEKHTPPPPLGNILGGEKSTHKKYK</sequence>
<comment type="caution">
    <text evidence="2">The sequence shown here is derived from an EMBL/GenBank/DDBJ whole genome shotgun (WGS) entry which is preliminary data.</text>
</comment>
<evidence type="ECO:0000256" key="1">
    <source>
        <dbReference type="SAM" id="MobiDB-lite"/>
    </source>
</evidence>
<name>A0A4D9DQ12_9SAUR</name>
<protein>
    <submittedName>
        <fullName evidence="2">Flavin-containing monooxygenase FMO GS-OX-like 2</fullName>
    </submittedName>
</protein>
<dbReference type="EMBL" id="QXTE01000407">
    <property type="protein sequence ID" value="TFJ98331.1"/>
    <property type="molecule type" value="Genomic_DNA"/>
</dbReference>
<keyword evidence="2" id="KW-0560">Oxidoreductase</keyword>
<organism evidence="2 3">
    <name type="scientific">Platysternon megacephalum</name>
    <name type="common">big-headed turtle</name>
    <dbReference type="NCBI Taxonomy" id="55544"/>
    <lineage>
        <taxon>Eukaryota</taxon>
        <taxon>Metazoa</taxon>
        <taxon>Chordata</taxon>
        <taxon>Craniata</taxon>
        <taxon>Vertebrata</taxon>
        <taxon>Euteleostomi</taxon>
        <taxon>Archelosauria</taxon>
        <taxon>Testudinata</taxon>
        <taxon>Testudines</taxon>
        <taxon>Cryptodira</taxon>
        <taxon>Durocryptodira</taxon>
        <taxon>Testudinoidea</taxon>
        <taxon>Platysternidae</taxon>
        <taxon>Platysternon</taxon>
    </lineage>
</organism>
<reference evidence="2 3" key="2">
    <citation type="submission" date="2019-04" db="EMBL/GenBank/DDBJ databases">
        <title>The genome sequence of big-headed turtle.</title>
        <authorList>
            <person name="Gong S."/>
        </authorList>
    </citation>
    <scope>NUCLEOTIDE SEQUENCE [LARGE SCALE GENOMIC DNA]</scope>
    <source>
        <strain evidence="2">DO16091913</strain>
        <tissue evidence="2">Muscle</tissue>
    </source>
</reference>
<accession>A0A4D9DQ12</accession>
<keyword evidence="2" id="KW-0503">Monooxygenase</keyword>
<dbReference type="Proteomes" id="UP000297703">
    <property type="component" value="Unassembled WGS sequence"/>
</dbReference>
<reference evidence="2 3" key="1">
    <citation type="submission" date="2019-04" db="EMBL/GenBank/DDBJ databases">
        <title>Draft genome of the big-headed turtle Platysternon megacephalum.</title>
        <authorList>
            <person name="Gong S."/>
        </authorList>
    </citation>
    <scope>NUCLEOTIDE SEQUENCE [LARGE SCALE GENOMIC DNA]</scope>
    <source>
        <strain evidence="2">DO16091913</strain>
        <tissue evidence="2">Muscle</tissue>
    </source>
</reference>
<dbReference type="AlphaFoldDB" id="A0A4D9DQ12"/>
<proteinExistence type="predicted"/>
<feature type="region of interest" description="Disordered" evidence="1">
    <location>
        <begin position="132"/>
        <end position="208"/>
    </location>
</feature>
<evidence type="ECO:0000313" key="3">
    <source>
        <dbReference type="Proteomes" id="UP000297703"/>
    </source>
</evidence>
<keyword evidence="3" id="KW-1185">Reference proteome</keyword>
<evidence type="ECO:0000313" key="2">
    <source>
        <dbReference type="EMBL" id="TFJ98331.1"/>
    </source>
</evidence>